<feature type="domain" description="HD-GYP" evidence="1">
    <location>
        <begin position="142"/>
        <end position="338"/>
    </location>
</feature>
<dbReference type="InterPro" id="IPR003607">
    <property type="entry name" value="HD/PDEase_dom"/>
</dbReference>
<dbReference type="GO" id="GO:0008081">
    <property type="term" value="F:phosphoric diester hydrolase activity"/>
    <property type="evidence" value="ECO:0007669"/>
    <property type="project" value="UniProtKB-ARBA"/>
</dbReference>
<dbReference type="EMBL" id="CP029556">
    <property type="protein sequence ID" value="AXA83611.1"/>
    <property type="molecule type" value="Genomic_DNA"/>
</dbReference>
<name>A0A344J3K1_9GAMM</name>
<organism evidence="2 3">
    <name type="scientific">Solilutibacter oculi</name>
    <dbReference type="NCBI Taxonomy" id="2698682"/>
    <lineage>
        <taxon>Bacteria</taxon>
        <taxon>Pseudomonadati</taxon>
        <taxon>Pseudomonadota</taxon>
        <taxon>Gammaproteobacteria</taxon>
        <taxon>Lysobacterales</taxon>
        <taxon>Lysobacteraceae</taxon>
        <taxon>Solilutibacter</taxon>
    </lineage>
</organism>
<dbReference type="KEGG" id="lue:DCD74_01910"/>
<dbReference type="SUPFAM" id="SSF109604">
    <property type="entry name" value="HD-domain/PDEase-like"/>
    <property type="match status" value="1"/>
</dbReference>
<accession>A0A344J3K1</accession>
<reference evidence="3" key="1">
    <citation type="submission" date="2018-05" db="EMBL/GenBank/DDBJ databases">
        <title>Luteimonas pekinense sp. nov., isolated from human Meibomian gland secretions, Beijing, China.</title>
        <authorList>
            <person name="Wen T."/>
            <person name="Bai H."/>
            <person name="Lv H."/>
        </authorList>
    </citation>
    <scope>NUCLEOTIDE SEQUENCE [LARGE SCALE GENOMIC DNA]</scope>
    <source>
        <strain evidence="3">83-4</strain>
    </source>
</reference>
<evidence type="ECO:0000313" key="2">
    <source>
        <dbReference type="EMBL" id="AXA83611.1"/>
    </source>
</evidence>
<dbReference type="Pfam" id="PF13487">
    <property type="entry name" value="HD_5"/>
    <property type="match status" value="1"/>
</dbReference>
<evidence type="ECO:0000313" key="3">
    <source>
        <dbReference type="Proteomes" id="UP000251842"/>
    </source>
</evidence>
<protein>
    <submittedName>
        <fullName evidence="2">HD-GYP domain-containing protein</fullName>
    </submittedName>
</protein>
<gene>
    <name evidence="2" type="ORF">DCD74_01910</name>
</gene>
<dbReference type="Gene3D" id="1.10.3210.10">
    <property type="entry name" value="Hypothetical protein af1432"/>
    <property type="match status" value="1"/>
</dbReference>
<dbReference type="SMART" id="SM00471">
    <property type="entry name" value="HDc"/>
    <property type="match status" value="1"/>
</dbReference>
<dbReference type="InterPro" id="IPR037522">
    <property type="entry name" value="HD_GYP_dom"/>
</dbReference>
<dbReference type="OrthoDB" id="9802066at2"/>
<dbReference type="PROSITE" id="PS51832">
    <property type="entry name" value="HD_GYP"/>
    <property type="match status" value="1"/>
</dbReference>
<dbReference type="Proteomes" id="UP000251842">
    <property type="component" value="Chromosome"/>
</dbReference>
<proteinExistence type="predicted"/>
<dbReference type="CDD" id="cd00077">
    <property type="entry name" value="HDc"/>
    <property type="match status" value="1"/>
</dbReference>
<dbReference type="PANTHER" id="PTHR43155:SF2">
    <property type="entry name" value="CYCLIC DI-GMP PHOSPHODIESTERASE PA4108"/>
    <property type="match status" value="1"/>
</dbReference>
<dbReference type="AlphaFoldDB" id="A0A344J3K1"/>
<keyword evidence="3" id="KW-1185">Reference proteome</keyword>
<dbReference type="InterPro" id="IPR021812">
    <property type="entry name" value="DUF3391"/>
</dbReference>
<dbReference type="RefSeq" id="WP_112925830.1">
    <property type="nucleotide sequence ID" value="NZ_CP029556.1"/>
</dbReference>
<evidence type="ECO:0000259" key="1">
    <source>
        <dbReference type="PROSITE" id="PS51832"/>
    </source>
</evidence>
<dbReference type="Pfam" id="PF11871">
    <property type="entry name" value="DUF3391"/>
    <property type="match status" value="1"/>
</dbReference>
<dbReference type="PANTHER" id="PTHR43155">
    <property type="entry name" value="CYCLIC DI-GMP PHOSPHODIESTERASE PA4108-RELATED"/>
    <property type="match status" value="1"/>
</dbReference>
<sequence length="409" mass="45324">MELLEHPLNVADLRIGMYVCRLDRDWNDTPFPLQGVMVRSADDIEEIARYARTVWVDLEKSHDASIKQLRTLSPRPASATTATRQASTRIDDAPSSFEEEVVRAGDLLDSLSVRAETLLNKLRDGGAVSQVEIDQVVEPIVRSLVRNPDAYFWLESLRSRHHYTYTHAVNCCALAAAFGRHLGLGEDDVKSLATGALLLDIGMGAVPPEIINHQGPLDRMGRAFVERHVTEGVERLKESGVDDPQVLEMVLNHHEHSDGSGYPEGKAGDFIPLMGRIAGLIDTFDAMTSQRPYRQAFSRADALQQLVKQRDSLRDADLVEQFVRCLGVYPVGTLVELNTGEVGLVMAQNREQRLRPRVMMLTNAGKQLRAHFIPVNLVDVEAHPALAEVHIVRSLPPGSYGLDPATLPI</sequence>